<evidence type="ECO:0000256" key="11">
    <source>
        <dbReference type="ARBA" id="ARBA00023136"/>
    </source>
</evidence>
<accession>S4RLZ9</accession>
<protein>
    <recommendedName>
        <fullName evidence="5">Mitochondria-eating protein</fullName>
    </recommendedName>
    <alternativeName>
        <fullName evidence="12">Spermatogenesis-associated protein 18</fullName>
    </alternativeName>
</protein>
<evidence type="ECO:0000256" key="12">
    <source>
        <dbReference type="ARBA" id="ARBA00032687"/>
    </source>
</evidence>
<evidence type="ECO:0000256" key="4">
    <source>
        <dbReference type="ARBA" id="ARBA00008233"/>
    </source>
</evidence>
<dbReference type="Pfam" id="PF16026">
    <property type="entry name" value="MIEAP"/>
    <property type="match status" value="1"/>
</dbReference>
<reference evidence="15" key="1">
    <citation type="submission" date="2025-08" db="UniProtKB">
        <authorList>
            <consortium name="Ensembl"/>
        </authorList>
    </citation>
    <scope>IDENTIFICATION</scope>
</reference>
<dbReference type="AlphaFoldDB" id="S4RLZ9"/>
<dbReference type="OMA" id="ISCDKNL"/>
<dbReference type="HOGENOM" id="CLU_041752_0_0_1"/>
<keyword evidence="7" id="KW-1000">Mitochondrion outer membrane</keyword>
<evidence type="ECO:0000256" key="13">
    <source>
        <dbReference type="SAM" id="Coils"/>
    </source>
</evidence>
<keyword evidence="6" id="KW-0963">Cytoplasm</keyword>
<dbReference type="Ensembl" id="ENSPMAT00000006264.1">
    <property type="protein sequence ID" value="ENSPMAP00000006235.1"/>
    <property type="gene ID" value="ENSPMAG00000005666.1"/>
</dbReference>
<keyword evidence="9" id="KW-0446">Lipid-binding</keyword>
<name>S4RLZ9_PETMA</name>
<proteinExistence type="inferred from homology"/>
<evidence type="ECO:0000313" key="15">
    <source>
        <dbReference type="Ensembl" id="ENSPMAP00000006235.1"/>
    </source>
</evidence>
<dbReference type="GO" id="GO:0035695">
    <property type="term" value="P:mitophagy by internal vacuole formation"/>
    <property type="evidence" value="ECO:0007669"/>
    <property type="project" value="TreeGrafter"/>
</dbReference>
<evidence type="ECO:0000259" key="14">
    <source>
        <dbReference type="Pfam" id="PF16026"/>
    </source>
</evidence>
<keyword evidence="11" id="KW-0472">Membrane</keyword>
<sequence>MAESLRRLANSGAYGALQDRLDSWQDDFHLNTCNENLSRCCELIEMTSKVQNQLFNIMSSTANRGGPTAGAETIKSRFLPWLSSSFTVSPCVSPDTSLTLIREAAEKERQLQDLSTRHMREVGSLESELQSTHQALSNAKHRLQETTYDLEDAKTKSATTLLASEEEILQLRADLQAAREEAELNRREREDSERQARYLQAEMATLQQEKARLLERMSYVQRAASIALPLLSLSGSSRSAPTVGHVHSTITEWTKTVKHDDDCHAQKRPKRNTMRRNKLVQRLQMSSRVLTQATKKKCNEMKFTQKRNSICSELENTHTGPESMEEAVLDYIVNLDLYDVQSSVADVIRELHADPRISFPPEVEFALLAGFVRELCRVAFEMQALEPTLDVALAVEGELYNERK</sequence>
<dbReference type="GO" id="GO:0008289">
    <property type="term" value="F:lipid binding"/>
    <property type="evidence" value="ECO:0007669"/>
    <property type="project" value="UniProtKB-KW"/>
</dbReference>
<evidence type="ECO:0000256" key="5">
    <source>
        <dbReference type="ARBA" id="ARBA00019863"/>
    </source>
</evidence>
<dbReference type="GO" id="GO:0005759">
    <property type="term" value="C:mitochondrial matrix"/>
    <property type="evidence" value="ECO:0007669"/>
    <property type="project" value="UniProtKB-SubCell"/>
</dbReference>
<dbReference type="GO" id="GO:0005741">
    <property type="term" value="C:mitochondrial outer membrane"/>
    <property type="evidence" value="ECO:0007669"/>
    <property type="project" value="UniProtKB-SubCell"/>
</dbReference>
<evidence type="ECO:0000256" key="3">
    <source>
        <dbReference type="ARBA" id="ARBA00004496"/>
    </source>
</evidence>
<keyword evidence="8 13" id="KW-0175">Coiled coil</keyword>
<organism evidence="15">
    <name type="scientific">Petromyzon marinus</name>
    <name type="common">Sea lamprey</name>
    <dbReference type="NCBI Taxonomy" id="7757"/>
    <lineage>
        <taxon>Eukaryota</taxon>
        <taxon>Metazoa</taxon>
        <taxon>Chordata</taxon>
        <taxon>Craniata</taxon>
        <taxon>Vertebrata</taxon>
        <taxon>Cyclostomata</taxon>
        <taxon>Hyperoartia</taxon>
        <taxon>Petromyzontiformes</taxon>
        <taxon>Petromyzontidae</taxon>
        <taxon>Petromyzon</taxon>
    </lineage>
</organism>
<reference evidence="15" key="2">
    <citation type="submission" date="2025-09" db="UniProtKB">
        <authorList>
            <consortium name="Ensembl"/>
        </authorList>
    </citation>
    <scope>IDENTIFICATION</scope>
</reference>
<evidence type="ECO:0000256" key="10">
    <source>
        <dbReference type="ARBA" id="ARBA00023128"/>
    </source>
</evidence>
<evidence type="ECO:0000256" key="7">
    <source>
        <dbReference type="ARBA" id="ARBA00022787"/>
    </source>
</evidence>
<evidence type="ECO:0000256" key="6">
    <source>
        <dbReference type="ARBA" id="ARBA00022490"/>
    </source>
</evidence>
<dbReference type="InterPro" id="IPR031981">
    <property type="entry name" value="MIEAP_C"/>
</dbReference>
<evidence type="ECO:0000256" key="9">
    <source>
        <dbReference type="ARBA" id="ARBA00023121"/>
    </source>
</evidence>
<comment type="subcellular location">
    <subcellularLocation>
        <location evidence="3">Cytoplasm</location>
    </subcellularLocation>
    <subcellularLocation>
        <location evidence="2">Mitochondrion matrix</location>
    </subcellularLocation>
    <subcellularLocation>
        <location evidence="1">Mitochondrion outer membrane</location>
    </subcellularLocation>
</comment>
<dbReference type="GO" id="GO:0035694">
    <property type="term" value="P:mitochondrial protein catabolic process"/>
    <property type="evidence" value="ECO:0007669"/>
    <property type="project" value="InterPro"/>
</dbReference>
<keyword evidence="10" id="KW-0496">Mitochondrion</keyword>
<dbReference type="STRING" id="7757.ENSPMAP00000006235"/>
<comment type="similarity">
    <text evidence="4">Belongs to the MIEAP family.</text>
</comment>
<evidence type="ECO:0000256" key="1">
    <source>
        <dbReference type="ARBA" id="ARBA00004294"/>
    </source>
</evidence>
<dbReference type="GeneTree" id="ENSGT00390000013532"/>
<dbReference type="InterPro" id="IPR026169">
    <property type="entry name" value="MIEAP"/>
</dbReference>
<evidence type="ECO:0000256" key="8">
    <source>
        <dbReference type="ARBA" id="ARBA00023054"/>
    </source>
</evidence>
<evidence type="ECO:0000256" key="2">
    <source>
        <dbReference type="ARBA" id="ARBA00004305"/>
    </source>
</evidence>
<feature type="domain" description="Mitochondria-eating protein C-terminal" evidence="14">
    <location>
        <begin position="274"/>
        <end position="404"/>
    </location>
</feature>
<dbReference type="PANTHER" id="PTHR21771">
    <property type="entry name" value="MITOCHONDRIA-EATING PROTEIN-RELATED"/>
    <property type="match status" value="1"/>
</dbReference>
<dbReference type="PANTHER" id="PTHR21771:SF0">
    <property type="entry name" value="MITOCHONDRIA-EATING PROTEIN"/>
    <property type="match status" value="1"/>
</dbReference>
<feature type="coiled-coil region" evidence="13">
    <location>
        <begin position="136"/>
        <end position="216"/>
    </location>
</feature>